<evidence type="ECO:0000256" key="1">
    <source>
        <dbReference type="SAM" id="MobiDB-lite"/>
    </source>
</evidence>
<dbReference type="EMBL" id="CU928165">
    <property type="protein sequence ID" value="CAR21151.1"/>
    <property type="molecule type" value="Genomic_DNA"/>
</dbReference>
<evidence type="ECO:0000313" key="3">
    <source>
        <dbReference type="Proteomes" id="UP000002036"/>
    </source>
</evidence>
<sequence length="196" mass="21634">MIFAHTDLDFQETSMGLARSYPSLDAGSLSEGAEQEQQPRAPIEDVLELIISGTESELDPPIFEAELLTSDMAVDGLRQDSIFSLDGDADLSLPDLQETESFDTSLEQLPYEAFNACADQPAETPGAPARPRLSHRKSNPFYLPSKHIKNMISKDRHRQSARKVESASRSQWGGAGEALIPDQCTKPFLERRQTIG</sequence>
<proteinExistence type="predicted"/>
<dbReference type="Proteomes" id="UP000002036">
    <property type="component" value="Chromosome A"/>
</dbReference>
<keyword evidence="3" id="KW-1185">Reference proteome</keyword>
<dbReference type="HOGENOM" id="CLU_1390467_0_0_1"/>
<dbReference type="KEGG" id="lth:KLTH0A03124g"/>
<feature type="region of interest" description="Disordered" evidence="1">
    <location>
        <begin position="153"/>
        <end position="179"/>
    </location>
</feature>
<dbReference type="AlphaFoldDB" id="C5DBJ4"/>
<accession>C5DBJ4</accession>
<name>C5DBJ4_LACTC</name>
<dbReference type="GeneID" id="8290393"/>
<dbReference type="OrthoDB" id="4036656at2759"/>
<organism evidence="2 3">
    <name type="scientific">Lachancea thermotolerans (strain ATCC 56472 / CBS 6340 / NRRL Y-8284)</name>
    <name type="common">Yeast</name>
    <name type="synonym">Kluyveromyces thermotolerans</name>
    <dbReference type="NCBI Taxonomy" id="559295"/>
    <lineage>
        <taxon>Eukaryota</taxon>
        <taxon>Fungi</taxon>
        <taxon>Dikarya</taxon>
        <taxon>Ascomycota</taxon>
        <taxon>Saccharomycotina</taxon>
        <taxon>Saccharomycetes</taxon>
        <taxon>Saccharomycetales</taxon>
        <taxon>Saccharomycetaceae</taxon>
        <taxon>Lachancea</taxon>
    </lineage>
</organism>
<feature type="region of interest" description="Disordered" evidence="1">
    <location>
        <begin position="121"/>
        <end position="140"/>
    </location>
</feature>
<gene>
    <name evidence="2" type="ordered locus">KLTH0A03124g</name>
</gene>
<protein>
    <submittedName>
        <fullName evidence="2">KLTH0A03124p</fullName>
    </submittedName>
</protein>
<dbReference type="InParanoid" id="C5DBJ4"/>
<dbReference type="RefSeq" id="XP_002551593.1">
    <property type="nucleotide sequence ID" value="XM_002551547.1"/>
</dbReference>
<reference evidence="2 3" key="1">
    <citation type="journal article" date="2009" name="Genome Res.">
        <title>Comparative genomics of protoploid Saccharomycetaceae.</title>
        <authorList>
            <consortium name="The Genolevures Consortium"/>
            <person name="Souciet J.-L."/>
            <person name="Dujon B."/>
            <person name="Gaillardin C."/>
            <person name="Johnston M."/>
            <person name="Baret P.V."/>
            <person name="Cliften P."/>
            <person name="Sherman D.J."/>
            <person name="Weissenbach J."/>
            <person name="Westhof E."/>
            <person name="Wincker P."/>
            <person name="Jubin C."/>
            <person name="Poulain J."/>
            <person name="Barbe V."/>
            <person name="Segurens B."/>
            <person name="Artiguenave F."/>
            <person name="Anthouard V."/>
            <person name="Vacherie B."/>
            <person name="Val M.-E."/>
            <person name="Fulton R.S."/>
            <person name="Minx P."/>
            <person name="Wilson R."/>
            <person name="Durrens P."/>
            <person name="Jean G."/>
            <person name="Marck C."/>
            <person name="Martin T."/>
            <person name="Nikolski M."/>
            <person name="Rolland T."/>
            <person name="Seret M.-L."/>
            <person name="Casaregola S."/>
            <person name="Despons L."/>
            <person name="Fairhead C."/>
            <person name="Fischer G."/>
            <person name="Lafontaine I."/>
            <person name="Leh V."/>
            <person name="Lemaire M."/>
            <person name="de Montigny J."/>
            <person name="Neuveglise C."/>
            <person name="Thierry A."/>
            <person name="Blanc-Lenfle I."/>
            <person name="Bleykasten C."/>
            <person name="Diffels J."/>
            <person name="Fritsch E."/>
            <person name="Frangeul L."/>
            <person name="Goeffon A."/>
            <person name="Jauniaux N."/>
            <person name="Kachouri-Lafond R."/>
            <person name="Payen C."/>
            <person name="Potier S."/>
            <person name="Pribylova L."/>
            <person name="Ozanne C."/>
            <person name="Richard G.-F."/>
            <person name="Sacerdot C."/>
            <person name="Straub M.-L."/>
            <person name="Talla E."/>
        </authorList>
    </citation>
    <scope>NUCLEOTIDE SEQUENCE [LARGE SCALE GENOMIC DNA]</scope>
    <source>
        <strain evidence="3">ATCC 56472 / CBS 6340 / NRRL Y-8284</strain>
    </source>
</reference>
<evidence type="ECO:0000313" key="2">
    <source>
        <dbReference type="EMBL" id="CAR21151.1"/>
    </source>
</evidence>